<evidence type="ECO:0000313" key="1">
    <source>
        <dbReference type="EMBL" id="TYI06293.1"/>
    </source>
</evidence>
<dbReference type="Proteomes" id="UP000322667">
    <property type="component" value="Chromosome A10"/>
</dbReference>
<sequence>MFDNPKCVAKRSTLAARSFCKNPDHCVPPWPEGSTKFCLHLQRKRHHESHHHIFFPRSMQAIN</sequence>
<name>A0A5D2NSC2_GOSTO</name>
<reference evidence="1 2" key="1">
    <citation type="submission" date="2019-07" db="EMBL/GenBank/DDBJ databases">
        <title>WGS assembly of Gossypium tomentosum.</title>
        <authorList>
            <person name="Chen Z.J."/>
            <person name="Sreedasyam A."/>
            <person name="Ando A."/>
            <person name="Song Q."/>
            <person name="De L."/>
            <person name="Hulse-Kemp A."/>
            <person name="Ding M."/>
            <person name="Ye W."/>
            <person name="Kirkbride R."/>
            <person name="Jenkins J."/>
            <person name="Plott C."/>
            <person name="Lovell J."/>
            <person name="Lin Y.-M."/>
            <person name="Vaughn R."/>
            <person name="Liu B."/>
            <person name="Li W."/>
            <person name="Simpson S."/>
            <person name="Scheffler B."/>
            <person name="Saski C."/>
            <person name="Grover C."/>
            <person name="Hu G."/>
            <person name="Conover J."/>
            <person name="Carlson J."/>
            <person name="Shu S."/>
            <person name="Boston L."/>
            <person name="Williams M."/>
            <person name="Peterson D."/>
            <person name="Mcgee K."/>
            <person name="Jones D."/>
            <person name="Wendel J."/>
            <person name="Stelly D."/>
            <person name="Grimwood J."/>
            <person name="Schmutz J."/>
        </authorList>
    </citation>
    <scope>NUCLEOTIDE SEQUENCE [LARGE SCALE GENOMIC DNA]</scope>
    <source>
        <strain evidence="1">7179.01</strain>
    </source>
</reference>
<gene>
    <name evidence="1" type="ORF">ES332_A10G148400v1</name>
</gene>
<protein>
    <submittedName>
        <fullName evidence="1">Uncharacterized protein</fullName>
    </submittedName>
</protein>
<organism evidence="1 2">
    <name type="scientific">Gossypium tomentosum</name>
    <name type="common">Hawaiian cotton</name>
    <name type="synonym">Gossypium sandvicense</name>
    <dbReference type="NCBI Taxonomy" id="34277"/>
    <lineage>
        <taxon>Eukaryota</taxon>
        <taxon>Viridiplantae</taxon>
        <taxon>Streptophyta</taxon>
        <taxon>Embryophyta</taxon>
        <taxon>Tracheophyta</taxon>
        <taxon>Spermatophyta</taxon>
        <taxon>Magnoliopsida</taxon>
        <taxon>eudicotyledons</taxon>
        <taxon>Gunneridae</taxon>
        <taxon>Pentapetalae</taxon>
        <taxon>rosids</taxon>
        <taxon>malvids</taxon>
        <taxon>Malvales</taxon>
        <taxon>Malvaceae</taxon>
        <taxon>Malvoideae</taxon>
        <taxon>Gossypium</taxon>
    </lineage>
</organism>
<proteinExistence type="predicted"/>
<evidence type="ECO:0000313" key="2">
    <source>
        <dbReference type="Proteomes" id="UP000322667"/>
    </source>
</evidence>
<dbReference type="EMBL" id="CM017619">
    <property type="protein sequence ID" value="TYI06293.1"/>
    <property type="molecule type" value="Genomic_DNA"/>
</dbReference>
<accession>A0A5D2NSC2</accession>
<dbReference type="AlphaFoldDB" id="A0A5D2NSC2"/>
<keyword evidence="2" id="KW-1185">Reference proteome</keyword>